<keyword evidence="2" id="KW-1185">Reference proteome</keyword>
<evidence type="ECO:0000313" key="2">
    <source>
        <dbReference type="Proteomes" id="UP000250078"/>
    </source>
</evidence>
<evidence type="ECO:0000313" key="1">
    <source>
        <dbReference type="EMBL" id="OCK87166.1"/>
    </source>
</evidence>
<dbReference type="EMBL" id="KV748267">
    <property type="protein sequence ID" value="OCK87166.1"/>
    <property type="molecule type" value="Genomic_DNA"/>
</dbReference>
<sequence length="80" mass="9450">KAQCFRGVVKINLKALNFEHSLARKYYCRPFKKKVIVLKNVFKKTSYNRLTKEHFIKAIVDNNVLTDALRVFSINKNTLY</sequence>
<gene>
    <name evidence="1" type="ORF">K441DRAFT_595380</name>
</gene>
<reference evidence="1 2" key="1">
    <citation type="journal article" date="2016" name="Nat. Commun.">
        <title>Ectomycorrhizal ecology is imprinted in the genome of the dominant symbiotic fungus Cenococcum geophilum.</title>
        <authorList>
            <consortium name="DOE Joint Genome Institute"/>
            <person name="Peter M."/>
            <person name="Kohler A."/>
            <person name="Ohm R.A."/>
            <person name="Kuo A."/>
            <person name="Krutzmann J."/>
            <person name="Morin E."/>
            <person name="Arend M."/>
            <person name="Barry K.W."/>
            <person name="Binder M."/>
            <person name="Choi C."/>
            <person name="Clum A."/>
            <person name="Copeland A."/>
            <person name="Grisel N."/>
            <person name="Haridas S."/>
            <person name="Kipfer T."/>
            <person name="LaButti K."/>
            <person name="Lindquist E."/>
            <person name="Lipzen A."/>
            <person name="Maire R."/>
            <person name="Meier B."/>
            <person name="Mihaltcheva S."/>
            <person name="Molinier V."/>
            <person name="Murat C."/>
            <person name="Poggeler S."/>
            <person name="Quandt C.A."/>
            <person name="Sperisen C."/>
            <person name="Tritt A."/>
            <person name="Tisserant E."/>
            <person name="Crous P.W."/>
            <person name="Henrissat B."/>
            <person name="Nehls U."/>
            <person name="Egli S."/>
            <person name="Spatafora J.W."/>
            <person name="Grigoriev I.V."/>
            <person name="Martin F.M."/>
        </authorList>
    </citation>
    <scope>NUCLEOTIDE SEQUENCE [LARGE SCALE GENOMIC DNA]</scope>
    <source>
        <strain evidence="1 2">1.58</strain>
    </source>
</reference>
<dbReference type="Proteomes" id="UP000250078">
    <property type="component" value="Unassembled WGS sequence"/>
</dbReference>
<protein>
    <submittedName>
        <fullName evidence="1">Uncharacterized protein</fullName>
    </submittedName>
</protein>
<name>A0ACC8ELI8_9PEZI</name>
<accession>A0ACC8ELI8</accession>
<proteinExistence type="predicted"/>
<feature type="non-terminal residue" evidence="1">
    <location>
        <position position="1"/>
    </location>
</feature>
<organism evidence="1 2">
    <name type="scientific">Cenococcum geophilum 1.58</name>
    <dbReference type="NCBI Taxonomy" id="794803"/>
    <lineage>
        <taxon>Eukaryota</taxon>
        <taxon>Fungi</taxon>
        <taxon>Dikarya</taxon>
        <taxon>Ascomycota</taxon>
        <taxon>Pezizomycotina</taxon>
        <taxon>Dothideomycetes</taxon>
        <taxon>Pleosporomycetidae</taxon>
        <taxon>Gloniales</taxon>
        <taxon>Gloniaceae</taxon>
        <taxon>Cenococcum</taxon>
    </lineage>
</organism>